<feature type="compositionally biased region" description="Polar residues" evidence="8">
    <location>
        <begin position="1370"/>
        <end position="1397"/>
    </location>
</feature>
<evidence type="ECO:0000256" key="1">
    <source>
        <dbReference type="ARBA" id="ARBA00022679"/>
    </source>
</evidence>
<keyword evidence="6" id="KW-0238">DNA-binding</keyword>
<dbReference type="GO" id="GO:0006302">
    <property type="term" value="P:double-strand break repair"/>
    <property type="evidence" value="ECO:0007669"/>
    <property type="project" value="TreeGrafter"/>
</dbReference>
<dbReference type="SUPFAM" id="SSF88723">
    <property type="entry name" value="PIN domain-like"/>
    <property type="match status" value="1"/>
</dbReference>
<keyword evidence="5" id="KW-0239">DNA-directed DNA polymerase</keyword>
<dbReference type="PANTHER" id="PTHR10133">
    <property type="entry name" value="DNA POLYMERASE I"/>
    <property type="match status" value="1"/>
</dbReference>
<feature type="region of interest" description="Disordered" evidence="8">
    <location>
        <begin position="1367"/>
        <end position="1399"/>
    </location>
</feature>
<sequence>MGRGLLLVLLLVLHAPFASAICRGYPLPSAVQPLPQGSIQEMRRGDSPRRTCMRDLRPSLRTAGPPAAAAAAAAAFLLLRIPQGLHAFAGSAFSRRLVSCTPRAAPLRAQRGPRGGLAVPRFVDRGPSDEGPPLFSPWRLDGPCTSSPKHTSGYLFPTHTSSSRRSFGATASCSGESTTNPEAESSGGGAPSSRPGPFRLHDRRRSAPACEQALPAACGEPSAPSAPCDTALPSGVRGGGGGPLDSQGPLRRFVVVDGSCVMFRCYHAMPSLKNRDGDNVGAVMGFFRSLVQIRRLLSPSHLAVVFDHPTGRSSRLAISHSYKSHRTHPPLELTEQIQKAKHLCAAMGLLPLEVEGVEGDDVIATLVDRLCTEVSEPQQQQQERRESPVFDEVVVATVDKDLLQASLSDAMLLRYNYQSKGGTPRVSLLALHRQCRLLDRQFVEEEYGVDPHQLLDFFSLVGDRADGIVGCRGIGVAAAKKVLRAVESLEALHASPEKLKKASLRPSQMAALKEFLPQWCTNRRLVALDCGVIPARSRSLTSFELTPVDPGDLKQMFAAYNLSKQADLWIQAGNAAAFSAGGSAASGAHGEIPSPEAAAKSQPYAGFSGAAVSSEAAASLAVVSASAAAKTSPAPAEGTHAADWQGGDATGDTAAEGLSDEGGVDTAAAAAATTGEAEGVPAAWIGNYGNSETAVSQAHAPEAPGVVLCGVHLSAAPQSLLPFRTDASRADAASFAVGTGSTPALPGAPSGRAAAEGAAQNAAWRQSEASPPRGSFAASLLSFWPVLTTPWLLLPGVYGAQVPHRKVLPLSLSRADEKSFSLLLNRHAFSQRRLLFHRAAAPSNSVIGVAGCVYSAAEKASTAAAASPSLQAPFASLLPGSSDGSHALDSARLQDPLPFAFDHEGELLRNGDGQGSNKPAAPGDSASGSAAARRADSDGEADCNMQQAQAFHSTIVLCLRYLAVLQQFEGRRCCDSPFEAAAGVTLGGLLRQIPEPVPMDPLEMSLSIVAKSAATQSTPDVVKISHTCLEGGSKARNRPDTGAPLLPISVAWLASSPLGTHAPASALCPLHLSFSIHLPPGLSRLLADELPQQTPLQQPPLQQTPLQQPQQAVLDILHFHFPVSLLLRDSAAFQMLRDCLRMSGLPPANSGSSDRLKTDDAETAPPRSLSATTPNAHSPRILWAAHNAKQLLHLLLNIGLVPPANRQLHCTSVLSWLLHGANSRNSDLLQHAVERPLIPTLVAVERRGLSLSTPILTDGWRANRGVALHAPETPDAADGAAGSVLDALPADLPQSRAFTPPPSEGEPATTPQTPPGDFGEALQEQRILEQHIWRLIHQLTGRTNVNINSPSQLAEILFDVLQLSPPPSTRAGSVSSLTEKTPSSQGGTKSNPCNTGGRSTGAEALQALLREALSKKLDARSAQVAALLSALLKYRASHKFVSTYFASLPSYIFPLTHRIHFSLLQTGAATGRLACRNPNLQNIPNHQEEWRWIRRAFVPSAVNPCKADEATVRGDALTSSLTAMLLGASREDGSPMPAADAVRVPPSSPWRFLSIDYSQMELHILAYLSNDPQLLNDLSGGISSGETGRRYDSFQLTASRLFGCPPEDVTKERRSAAKTVTYGILYGQTEGGLSRQLRAPLKDARHLINCFFNEYKGVRALMHTHTQFAEATGTIETLIGRSRRLDGTDVVSLQLKQHAELGQLLQRIGAAKKPLPQQVGIATSTGSSTKNRCRRQAMNTPIQGLAADIMKYVTGRVDELLKRQQQRAFDHEDMLRASTLRGSVGGIPNLPPHYQALRRPLRAQVVLQIHDELLLEVHKEDISLTLELVLPLMQRAWGLLLVETNCLDRYAALCQVQRRLIDPLGHNDTDHESALASAGNGSNVAKQEIWFSLPDQYEWLRPFLQRKLPTSAKSGRDWACC</sequence>
<dbReference type="SUPFAM" id="SSF47807">
    <property type="entry name" value="5' to 3' exonuclease, C-terminal subdomain"/>
    <property type="match status" value="1"/>
</dbReference>
<dbReference type="Pfam" id="PF02739">
    <property type="entry name" value="5_3_exonuc_N"/>
    <property type="match status" value="1"/>
</dbReference>
<evidence type="ECO:0000313" key="12">
    <source>
        <dbReference type="EMBL" id="OEH78306.1"/>
    </source>
</evidence>
<evidence type="ECO:0000256" key="3">
    <source>
        <dbReference type="ARBA" id="ARBA00022705"/>
    </source>
</evidence>
<dbReference type="Gene3D" id="1.20.1060.10">
    <property type="entry name" value="Taq DNA Polymerase, Chain T, domain 4"/>
    <property type="match status" value="1"/>
</dbReference>
<feature type="compositionally biased region" description="Low complexity" evidence="8">
    <location>
        <begin position="919"/>
        <end position="932"/>
    </location>
</feature>
<feature type="compositionally biased region" description="Low complexity" evidence="8">
    <location>
        <begin position="631"/>
        <end position="655"/>
    </location>
</feature>
<dbReference type="InParanoid" id="A0A1D3D4D2"/>
<dbReference type="Proteomes" id="UP000095192">
    <property type="component" value="Unassembled WGS sequence"/>
</dbReference>
<evidence type="ECO:0000256" key="6">
    <source>
        <dbReference type="ARBA" id="ARBA00023125"/>
    </source>
</evidence>
<keyword evidence="2" id="KW-0548">Nucleotidyltransferase</keyword>
<feature type="region of interest" description="Disordered" evidence="8">
    <location>
        <begin position="109"/>
        <end position="244"/>
    </location>
</feature>
<dbReference type="SUPFAM" id="SSF56672">
    <property type="entry name" value="DNA/RNA polymerases"/>
    <property type="match status" value="1"/>
</dbReference>
<dbReference type="VEuPathDB" id="ToxoDB:LOC34621374"/>
<dbReference type="InterPro" id="IPR001098">
    <property type="entry name" value="DNA-dir_DNA_pol_A_palm_dom"/>
</dbReference>
<dbReference type="InterPro" id="IPR020045">
    <property type="entry name" value="DNA_polI_H3TH"/>
</dbReference>
<dbReference type="GO" id="GO:0008409">
    <property type="term" value="F:5'-3' exonuclease activity"/>
    <property type="evidence" value="ECO:0007669"/>
    <property type="project" value="InterPro"/>
</dbReference>
<evidence type="ECO:0000259" key="10">
    <source>
        <dbReference type="SMART" id="SM00475"/>
    </source>
</evidence>
<evidence type="ECO:0000256" key="5">
    <source>
        <dbReference type="ARBA" id="ARBA00022932"/>
    </source>
</evidence>
<dbReference type="Gene3D" id="3.30.70.370">
    <property type="match status" value="2"/>
</dbReference>
<evidence type="ECO:0000259" key="11">
    <source>
        <dbReference type="SMART" id="SM00482"/>
    </source>
</evidence>
<dbReference type="InterPro" id="IPR029060">
    <property type="entry name" value="PIN-like_dom_sf"/>
</dbReference>
<feature type="region of interest" description="Disordered" evidence="8">
    <location>
        <begin position="1146"/>
        <end position="1175"/>
    </location>
</feature>
<dbReference type="GO" id="GO:0003677">
    <property type="term" value="F:DNA binding"/>
    <property type="evidence" value="ECO:0007669"/>
    <property type="project" value="UniProtKB-KW"/>
</dbReference>
<dbReference type="SMART" id="SM00482">
    <property type="entry name" value="POLAc"/>
    <property type="match status" value="1"/>
</dbReference>
<keyword evidence="9" id="KW-0732">Signal</keyword>
<feature type="region of interest" description="Disordered" evidence="8">
    <location>
        <begin position="905"/>
        <end position="938"/>
    </location>
</feature>
<dbReference type="SMART" id="SM00475">
    <property type="entry name" value="53EXOc"/>
    <property type="match status" value="1"/>
</dbReference>
<feature type="compositionally biased region" description="Low complexity" evidence="8">
    <location>
        <begin position="747"/>
        <end position="763"/>
    </location>
</feature>
<keyword evidence="13" id="KW-1185">Reference proteome</keyword>
<proteinExistence type="predicted"/>
<keyword evidence="1" id="KW-0808">Transferase</keyword>
<feature type="region of interest" description="Disordered" evidence="8">
    <location>
        <begin position="741"/>
        <end position="767"/>
    </location>
</feature>
<evidence type="ECO:0000256" key="2">
    <source>
        <dbReference type="ARBA" id="ARBA00022695"/>
    </source>
</evidence>
<organism evidence="12 13">
    <name type="scientific">Cyclospora cayetanensis</name>
    <dbReference type="NCBI Taxonomy" id="88456"/>
    <lineage>
        <taxon>Eukaryota</taxon>
        <taxon>Sar</taxon>
        <taxon>Alveolata</taxon>
        <taxon>Apicomplexa</taxon>
        <taxon>Conoidasida</taxon>
        <taxon>Coccidia</taxon>
        <taxon>Eucoccidiorida</taxon>
        <taxon>Eimeriorina</taxon>
        <taxon>Eimeriidae</taxon>
        <taxon>Cyclospora</taxon>
    </lineage>
</organism>
<feature type="region of interest" description="Disordered" evidence="8">
    <location>
        <begin position="1292"/>
        <end position="1319"/>
    </location>
</feature>
<dbReference type="PANTHER" id="PTHR10133:SF27">
    <property type="entry name" value="DNA POLYMERASE NU"/>
    <property type="match status" value="1"/>
</dbReference>
<dbReference type="GO" id="GO:0003887">
    <property type="term" value="F:DNA-directed DNA polymerase activity"/>
    <property type="evidence" value="ECO:0007669"/>
    <property type="project" value="UniProtKB-KW"/>
</dbReference>
<dbReference type="Pfam" id="PF01367">
    <property type="entry name" value="5_3_exonuc"/>
    <property type="match status" value="1"/>
</dbReference>
<comment type="caution">
    <text evidence="12">The sequence shown here is derived from an EMBL/GenBank/DDBJ whole genome shotgun (WGS) entry which is preliminary data.</text>
</comment>
<evidence type="ECO:0000256" key="7">
    <source>
        <dbReference type="ARBA" id="ARBA00023204"/>
    </source>
</evidence>
<reference evidence="12 13" key="1">
    <citation type="journal article" date="2016" name="BMC Genomics">
        <title>Comparative genomics reveals Cyclospora cayetanensis possesses coccidia-like metabolism and invasion components but unique surface antigens.</title>
        <authorList>
            <person name="Liu S."/>
            <person name="Wang L."/>
            <person name="Zheng H."/>
            <person name="Xu Z."/>
            <person name="Roellig D.M."/>
            <person name="Li N."/>
            <person name="Frace M.A."/>
            <person name="Tang K."/>
            <person name="Arrowood M.J."/>
            <person name="Moss D.M."/>
            <person name="Zhang L."/>
            <person name="Feng Y."/>
            <person name="Xiao L."/>
        </authorList>
    </citation>
    <scope>NUCLEOTIDE SEQUENCE [LARGE SCALE GENOMIC DNA]</scope>
    <source>
        <strain evidence="12 13">CHN_HEN01</strain>
    </source>
</reference>
<accession>A0A1D3D4D2</accession>
<dbReference type="InterPro" id="IPR002421">
    <property type="entry name" value="5-3_exonuclease"/>
</dbReference>
<dbReference type="Pfam" id="PF00476">
    <property type="entry name" value="DNA_pol_A"/>
    <property type="match status" value="2"/>
</dbReference>
<feature type="compositionally biased region" description="Low complexity" evidence="8">
    <location>
        <begin position="181"/>
        <end position="197"/>
    </location>
</feature>
<dbReference type="GO" id="GO:0006261">
    <property type="term" value="P:DNA-templated DNA replication"/>
    <property type="evidence" value="ECO:0007669"/>
    <property type="project" value="InterPro"/>
</dbReference>
<feature type="region of interest" description="Disordered" evidence="8">
    <location>
        <begin position="631"/>
        <end position="672"/>
    </location>
</feature>
<dbReference type="VEuPathDB" id="ToxoDB:cyc_04921"/>
<dbReference type="InterPro" id="IPR020046">
    <property type="entry name" value="5-3_exonucl_a-hlix_arch_N"/>
</dbReference>
<feature type="domain" description="5'-3' exonuclease" evidence="10">
    <location>
        <begin position="251"/>
        <end position="546"/>
    </location>
</feature>
<dbReference type="Gene3D" id="1.10.150.20">
    <property type="entry name" value="5' to 3' exonuclease, C-terminal subdomain"/>
    <property type="match status" value="2"/>
</dbReference>
<dbReference type="PRINTS" id="PR00868">
    <property type="entry name" value="DNAPOLI"/>
</dbReference>
<keyword evidence="7" id="KW-0234">DNA repair</keyword>
<dbReference type="InterPro" id="IPR008918">
    <property type="entry name" value="HhH2"/>
</dbReference>
<feature type="chain" id="PRO_5008914133" evidence="9">
    <location>
        <begin position="21"/>
        <end position="1921"/>
    </location>
</feature>
<dbReference type="Gene3D" id="3.40.50.1010">
    <property type="entry name" value="5'-nuclease"/>
    <property type="match status" value="1"/>
</dbReference>
<keyword evidence="3" id="KW-0235">DNA replication</keyword>
<evidence type="ECO:0000256" key="8">
    <source>
        <dbReference type="SAM" id="MobiDB-lite"/>
    </source>
</evidence>
<dbReference type="InterPro" id="IPR043502">
    <property type="entry name" value="DNA/RNA_pol_sf"/>
</dbReference>
<feature type="compositionally biased region" description="Polar residues" evidence="8">
    <location>
        <begin position="158"/>
        <end position="180"/>
    </location>
</feature>
<dbReference type="InterPro" id="IPR036279">
    <property type="entry name" value="5-3_exonuclease_C_sf"/>
</dbReference>
<keyword evidence="4" id="KW-0227">DNA damage</keyword>
<dbReference type="CDD" id="cd09859">
    <property type="entry name" value="PIN_53EXO"/>
    <property type="match status" value="1"/>
</dbReference>
<feature type="signal peptide" evidence="9">
    <location>
        <begin position="1"/>
        <end position="20"/>
    </location>
</feature>
<evidence type="ECO:0000256" key="9">
    <source>
        <dbReference type="SAM" id="SignalP"/>
    </source>
</evidence>
<evidence type="ECO:0000313" key="13">
    <source>
        <dbReference type="Proteomes" id="UP000095192"/>
    </source>
</evidence>
<dbReference type="SMART" id="SM00279">
    <property type="entry name" value="HhH2"/>
    <property type="match status" value="1"/>
</dbReference>
<name>A0A1D3D4D2_9EIME</name>
<gene>
    <name evidence="12" type="ORF">cyc_04921</name>
</gene>
<feature type="domain" description="DNA-directed DNA polymerase family A palm" evidence="11">
    <location>
        <begin position="1544"/>
        <end position="1821"/>
    </location>
</feature>
<dbReference type="EMBL" id="JROU02000784">
    <property type="protein sequence ID" value="OEH78306.1"/>
    <property type="molecule type" value="Genomic_DNA"/>
</dbReference>
<evidence type="ECO:0000256" key="4">
    <source>
        <dbReference type="ARBA" id="ARBA00022763"/>
    </source>
</evidence>
<dbReference type="InterPro" id="IPR002298">
    <property type="entry name" value="DNA_polymerase_A"/>
</dbReference>
<protein>
    <submittedName>
        <fullName evidence="12">DNA polymerase</fullName>
    </submittedName>
</protein>